<dbReference type="Gene3D" id="3.30.450.40">
    <property type="match status" value="1"/>
</dbReference>
<dbReference type="InterPro" id="IPR036388">
    <property type="entry name" value="WH-like_DNA-bd_sf"/>
</dbReference>
<evidence type="ECO:0000259" key="4">
    <source>
        <dbReference type="PROSITE" id="PS51077"/>
    </source>
</evidence>
<keyword evidence="7" id="KW-1185">Reference proteome</keyword>
<dbReference type="RefSeq" id="WP_260189393.1">
    <property type="nucleotide sequence ID" value="NZ_JAFFZE010000004.1"/>
</dbReference>
<dbReference type="Gene3D" id="1.10.10.10">
    <property type="entry name" value="Winged helix-like DNA-binding domain superfamily/Winged helix DNA-binding domain"/>
    <property type="match status" value="1"/>
</dbReference>
<sequence length="261" mass="27715">MAEDVPARQSVQAIDRAVAIMSVFSRARPVAGVSEIAEQTSLSRSTVHRILVSLANHGLVTQLPRSTDYCLGPRLLGLAETARARLSLELLAGPAMTALRDHTGETVALHILDATPARRTIAQVESVHALRRTYTDIGSPRPPHQGAPGKVLLAFADEELQEQVLRGDLRSAITLARIDPAELRDELATIRASGHALSLEERVPGVVGLAVPVRDHTGAVVAALSVSAPALRAGVAELEALAPRAMLAADELSLQLGHRRT</sequence>
<evidence type="ECO:0000256" key="1">
    <source>
        <dbReference type="ARBA" id="ARBA00023015"/>
    </source>
</evidence>
<dbReference type="PROSITE" id="PS51077">
    <property type="entry name" value="HTH_ICLR"/>
    <property type="match status" value="1"/>
</dbReference>
<dbReference type="PANTHER" id="PTHR30136">
    <property type="entry name" value="HELIX-TURN-HELIX TRANSCRIPTIONAL REGULATOR, ICLR FAMILY"/>
    <property type="match status" value="1"/>
</dbReference>
<dbReference type="SMART" id="SM00346">
    <property type="entry name" value="HTH_ICLR"/>
    <property type="match status" value="1"/>
</dbReference>
<gene>
    <name evidence="6" type="ORF">JT362_02745</name>
</gene>
<protein>
    <submittedName>
        <fullName evidence="6">IclR family transcriptional regulator</fullName>
    </submittedName>
</protein>
<name>A0ABT2J3E9_9PSEU</name>
<dbReference type="InterPro" id="IPR036390">
    <property type="entry name" value="WH_DNA-bd_sf"/>
</dbReference>
<evidence type="ECO:0000256" key="2">
    <source>
        <dbReference type="ARBA" id="ARBA00023125"/>
    </source>
</evidence>
<dbReference type="EMBL" id="JAFFZE010000004">
    <property type="protein sequence ID" value="MCT2582040.1"/>
    <property type="molecule type" value="Genomic_DNA"/>
</dbReference>
<dbReference type="InterPro" id="IPR014757">
    <property type="entry name" value="Tscrpt_reg_IclR_C"/>
</dbReference>
<feature type="domain" description="IclR-ED" evidence="5">
    <location>
        <begin position="74"/>
        <end position="258"/>
    </location>
</feature>
<reference evidence="6 7" key="1">
    <citation type="submission" date="2021-02" db="EMBL/GenBank/DDBJ databases">
        <title>Actinophytocola xerophila sp. nov., isolated from soil of cotton cropping field.</title>
        <authorList>
            <person name="Huang R."/>
            <person name="Chen X."/>
            <person name="Ge X."/>
            <person name="Liu W."/>
        </authorList>
    </citation>
    <scope>NUCLEOTIDE SEQUENCE [LARGE SCALE GENOMIC DNA]</scope>
    <source>
        <strain evidence="6 7">S1-96</strain>
    </source>
</reference>
<dbReference type="InterPro" id="IPR005471">
    <property type="entry name" value="Tscrpt_reg_IclR_N"/>
</dbReference>
<dbReference type="PANTHER" id="PTHR30136:SF35">
    <property type="entry name" value="HTH-TYPE TRANSCRIPTIONAL REGULATOR RV1719"/>
    <property type="match status" value="1"/>
</dbReference>
<dbReference type="SUPFAM" id="SSF55781">
    <property type="entry name" value="GAF domain-like"/>
    <property type="match status" value="1"/>
</dbReference>
<accession>A0ABT2J3E9</accession>
<organism evidence="6 7">
    <name type="scientific">Actinophytocola gossypii</name>
    <dbReference type="NCBI Taxonomy" id="2812003"/>
    <lineage>
        <taxon>Bacteria</taxon>
        <taxon>Bacillati</taxon>
        <taxon>Actinomycetota</taxon>
        <taxon>Actinomycetes</taxon>
        <taxon>Pseudonocardiales</taxon>
        <taxon>Pseudonocardiaceae</taxon>
    </lineage>
</organism>
<dbReference type="SUPFAM" id="SSF46785">
    <property type="entry name" value="Winged helix' DNA-binding domain"/>
    <property type="match status" value="1"/>
</dbReference>
<comment type="caution">
    <text evidence="6">The sequence shown here is derived from an EMBL/GenBank/DDBJ whole genome shotgun (WGS) entry which is preliminary data.</text>
</comment>
<keyword evidence="3" id="KW-0804">Transcription</keyword>
<dbReference type="Pfam" id="PF01614">
    <property type="entry name" value="IclR_C"/>
    <property type="match status" value="1"/>
</dbReference>
<dbReference type="InterPro" id="IPR029016">
    <property type="entry name" value="GAF-like_dom_sf"/>
</dbReference>
<dbReference type="InterPro" id="IPR050707">
    <property type="entry name" value="HTH_MetabolicPath_Reg"/>
</dbReference>
<evidence type="ECO:0000259" key="5">
    <source>
        <dbReference type="PROSITE" id="PS51078"/>
    </source>
</evidence>
<dbReference type="PROSITE" id="PS51078">
    <property type="entry name" value="ICLR_ED"/>
    <property type="match status" value="1"/>
</dbReference>
<dbReference type="Pfam" id="PF09339">
    <property type="entry name" value="HTH_IclR"/>
    <property type="match status" value="1"/>
</dbReference>
<evidence type="ECO:0000256" key="3">
    <source>
        <dbReference type="ARBA" id="ARBA00023163"/>
    </source>
</evidence>
<proteinExistence type="predicted"/>
<keyword evidence="1" id="KW-0805">Transcription regulation</keyword>
<evidence type="ECO:0000313" key="7">
    <source>
        <dbReference type="Proteomes" id="UP001156441"/>
    </source>
</evidence>
<keyword evidence="2" id="KW-0238">DNA-binding</keyword>
<evidence type="ECO:0000313" key="6">
    <source>
        <dbReference type="EMBL" id="MCT2582040.1"/>
    </source>
</evidence>
<dbReference type="Proteomes" id="UP001156441">
    <property type="component" value="Unassembled WGS sequence"/>
</dbReference>
<feature type="domain" description="HTH iclR-type" evidence="4">
    <location>
        <begin position="11"/>
        <end position="73"/>
    </location>
</feature>